<keyword evidence="3" id="KW-0815">Transposition</keyword>
<feature type="compositionally biased region" description="Polar residues" evidence="6">
    <location>
        <begin position="184"/>
        <end position="199"/>
    </location>
</feature>
<evidence type="ECO:0000256" key="2">
    <source>
        <dbReference type="ARBA" id="ARBA00010961"/>
    </source>
</evidence>
<proteinExistence type="inferred from homology"/>
<dbReference type="GO" id="GO:0003677">
    <property type="term" value="F:DNA binding"/>
    <property type="evidence" value="ECO:0007669"/>
    <property type="project" value="UniProtKB-KW"/>
</dbReference>
<evidence type="ECO:0000313" key="7">
    <source>
        <dbReference type="EMBL" id="MBB2167861.1"/>
    </source>
</evidence>
<dbReference type="PANTHER" id="PTHR33217">
    <property type="entry name" value="TRANSPOSASE FOR INSERTION SEQUENCE ELEMENT IS1081"/>
    <property type="match status" value="1"/>
</dbReference>
<feature type="compositionally biased region" description="Low complexity" evidence="6">
    <location>
        <begin position="30"/>
        <end position="41"/>
    </location>
</feature>
<comment type="function">
    <text evidence="1">Required for the transposition of the insertion element.</text>
</comment>
<feature type="region of interest" description="Disordered" evidence="6">
    <location>
        <begin position="180"/>
        <end position="199"/>
    </location>
</feature>
<feature type="compositionally biased region" description="Low complexity" evidence="6">
    <location>
        <begin position="141"/>
        <end position="154"/>
    </location>
</feature>
<dbReference type="AlphaFoldDB" id="A0A7W4NVH9"/>
<dbReference type="GO" id="GO:0006313">
    <property type="term" value="P:DNA transposition"/>
    <property type="evidence" value="ECO:0007669"/>
    <property type="project" value="InterPro"/>
</dbReference>
<evidence type="ECO:0000256" key="5">
    <source>
        <dbReference type="ARBA" id="ARBA00023172"/>
    </source>
</evidence>
<gene>
    <name evidence="7" type="ORF">HLH36_05735</name>
</gene>
<keyword evidence="4" id="KW-0238">DNA-binding</keyword>
<dbReference type="RefSeq" id="WP_182985502.1">
    <property type="nucleotide sequence ID" value="NZ_JABEQD010000003.1"/>
</dbReference>
<sequence length="463" mass="49005">MIRIDPIQPDSVPLSFPGAEGDTSKTAGESPPGSGSDPASASGGGDTVTLSAEAITALAILSAEAAGGLLAPPDALLSPTLSDMPAPAPENATNPAATDAAAFALGVSGETTHPAIWGRAYERTLMSAPDRTNPAGGTPGTDTQAQTDRTTADTPQSWALASDMDKALIERLLNTGLKEDPSTRILNGQATDHTGNRPQATTDQIAADTRPDLANALDPTFTAHNAQPVPGVDERIAAMYAPLPGSRELQDHIPEIDENAPAPEPTGRTGPLHDALTAWRHRRLNALYPAIFFDTLRVKIRDDSIIRDKPVHIVLGMRLDGTTDLLGLWIERHEGTGLGRHIMDSLKRRGLEDILMAVVEGPDGFPDAVRAAFPQARVHPSIDHLLHHLPDFVALKDRASLAGKTAFAAESPWGRMLLATTHAIKALNAMLGRAVQARGYFPSDETALAFLYLKADTTEKTSP</sequence>
<dbReference type="InterPro" id="IPR001207">
    <property type="entry name" value="Transposase_mutator"/>
</dbReference>
<name>A0A7W4NVH9_9PROT</name>
<evidence type="ECO:0000256" key="4">
    <source>
        <dbReference type="ARBA" id="ARBA00023125"/>
    </source>
</evidence>
<protein>
    <recommendedName>
        <fullName evidence="9">Mutator family transposase</fullName>
    </recommendedName>
</protein>
<dbReference type="GO" id="GO:0004803">
    <property type="term" value="F:transposase activity"/>
    <property type="evidence" value="ECO:0007669"/>
    <property type="project" value="InterPro"/>
</dbReference>
<evidence type="ECO:0000256" key="6">
    <source>
        <dbReference type="SAM" id="MobiDB-lite"/>
    </source>
</evidence>
<evidence type="ECO:0000313" key="8">
    <source>
        <dbReference type="Proteomes" id="UP000559860"/>
    </source>
</evidence>
<accession>A0A7W4NVH9</accession>
<evidence type="ECO:0008006" key="9">
    <source>
        <dbReference type="Google" id="ProtNLM"/>
    </source>
</evidence>
<reference evidence="7 8" key="1">
    <citation type="submission" date="2020-04" db="EMBL/GenBank/DDBJ databases">
        <title>Description of novel Gluconacetobacter.</title>
        <authorList>
            <person name="Sombolestani A."/>
        </authorList>
    </citation>
    <scope>NUCLEOTIDE SEQUENCE [LARGE SCALE GENOMIC DNA]</scope>
    <source>
        <strain evidence="7 8">LMG 27801</strain>
    </source>
</reference>
<feature type="region of interest" description="Disordered" evidence="6">
    <location>
        <begin position="1"/>
        <end position="47"/>
    </location>
</feature>
<evidence type="ECO:0000256" key="1">
    <source>
        <dbReference type="ARBA" id="ARBA00002190"/>
    </source>
</evidence>
<keyword evidence="5" id="KW-0233">DNA recombination</keyword>
<organism evidence="7 8">
    <name type="scientific">Gluconacetobacter aggeris</name>
    <dbReference type="NCBI Taxonomy" id="1286186"/>
    <lineage>
        <taxon>Bacteria</taxon>
        <taxon>Pseudomonadati</taxon>
        <taxon>Pseudomonadota</taxon>
        <taxon>Alphaproteobacteria</taxon>
        <taxon>Acetobacterales</taxon>
        <taxon>Acetobacteraceae</taxon>
        <taxon>Gluconacetobacter</taxon>
    </lineage>
</organism>
<feature type="region of interest" description="Disordered" evidence="6">
    <location>
        <begin position="127"/>
        <end position="154"/>
    </location>
</feature>
<comment type="caution">
    <text evidence="7">The sequence shown here is derived from an EMBL/GenBank/DDBJ whole genome shotgun (WGS) entry which is preliminary data.</text>
</comment>
<comment type="similarity">
    <text evidence="2">Belongs to the transposase mutator family.</text>
</comment>
<dbReference type="Pfam" id="PF00872">
    <property type="entry name" value="Transposase_mut"/>
    <property type="match status" value="1"/>
</dbReference>
<keyword evidence="8" id="KW-1185">Reference proteome</keyword>
<dbReference type="Proteomes" id="UP000559860">
    <property type="component" value="Unassembled WGS sequence"/>
</dbReference>
<evidence type="ECO:0000256" key="3">
    <source>
        <dbReference type="ARBA" id="ARBA00022578"/>
    </source>
</evidence>
<dbReference type="EMBL" id="JABEQD010000003">
    <property type="protein sequence ID" value="MBB2167861.1"/>
    <property type="molecule type" value="Genomic_DNA"/>
</dbReference>
<dbReference type="PANTHER" id="PTHR33217:SF5">
    <property type="entry name" value="MUTATOR FAMILY TRANSPOSASE"/>
    <property type="match status" value="1"/>
</dbReference>